<evidence type="ECO:0000256" key="1">
    <source>
        <dbReference type="SAM" id="MobiDB-lite"/>
    </source>
</evidence>
<dbReference type="Proteomes" id="UP000319557">
    <property type="component" value="Chromosome"/>
</dbReference>
<dbReference type="KEGG" id="ruv:EC9_19860"/>
<keyword evidence="4" id="KW-1185">Reference proteome</keyword>
<feature type="region of interest" description="Disordered" evidence="1">
    <location>
        <begin position="1171"/>
        <end position="1195"/>
    </location>
</feature>
<dbReference type="InterPro" id="IPR002372">
    <property type="entry name" value="PQQ_rpt_dom"/>
</dbReference>
<feature type="domain" description="Pyrrolo-quinoline quinone repeat" evidence="2">
    <location>
        <begin position="813"/>
        <end position="943"/>
    </location>
</feature>
<dbReference type="InterPro" id="IPR011047">
    <property type="entry name" value="Quinoprotein_ADH-like_sf"/>
</dbReference>
<evidence type="ECO:0000313" key="3">
    <source>
        <dbReference type="EMBL" id="QDS87803.1"/>
    </source>
</evidence>
<dbReference type="GO" id="GO:0052934">
    <property type="term" value="F:alcohol dehydrogenase (cytochrome c) activity"/>
    <property type="evidence" value="ECO:0007669"/>
    <property type="project" value="UniProtKB-EC"/>
</dbReference>
<gene>
    <name evidence="3" type="primary">adhA</name>
    <name evidence="3" type="ORF">EC9_19860</name>
</gene>
<feature type="compositionally biased region" description="Basic and acidic residues" evidence="1">
    <location>
        <begin position="1176"/>
        <end position="1185"/>
    </location>
</feature>
<dbReference type="EC" id="1.1.2.8" evidence="3"/>
<dbReference type="SMART" id="SM00564">
    <property type="entry name" value="PQQ"/>
    <property type="match status" value="6"/>
</dbReference>
<evidence type="ECO:0000313" key="4">
    <source>
        <dbReference type="Proteomes" id="UP000319557"/>
    </source>
</evidence>
<accession>A0A517LYU6</accession>
<organism evidence="3 4">
    <name type="scientific">Rosistilla ulvae</name>
    <dbReference type="NCBI Taxonomy" id="1930277"/>
    <lineage>
        <taxon>Bacteria</taxon>
        <taxon>Pseudomonadati</taxon>
        <taxon>Planctomycetota</taxon>
        <taxon>Planctomycetia</taxon>
        <taxon>Pirellulales</taxon>
        <taxon>Pirellulaceae</taxon>
        <taxon>Rosistilla</taxon>
    </lineage>
</organism>
<evidence type="ECO:0000259" key="2">
    <source>
        <dbReference type="Pfam" id="PF13360"/>
    </source>
</evidence>
<reference evidence="3 4" key="1">
    <citation type="submission" date="2019-02" db="EMBL/GenBank/DDBJ databases">
        <title>Deep-cultivation of Planctomycetes and their phenomic and genomic characterization uncovers novel biology.</title>
        <authorList>
            <person name="Wiegand S."/>
            <person name="Jogler M."/>
            <person name="Boedeker C."/>
            <person name="Pinto D."/>
            <person name="Vollmers J."/>
            <person name="Rivas-Marin E."/>
            <person name="Kohn T."/>
            <person name="Peeters S.H."/>
            <person name="Heuer A."/>
            <person name="Rast P."/>
            <person name="Oberbeckmann S."/>
            <person name="Bunk B."/>
            <person name="Jeske O."/>
            <person name="Meyerdierks A."/>
            <person name="Storesund J.E."/>
            <person name="Kallscheuer N."/>
            <person name="Luecker S."/>
            <person name="Lage O.M."/>
            <person name="Pohl T."/>
            <person name="Merkel B.J."/>
            <person name="Hornburger P."/>
            <person name="Mueller R.-W."/>
            <person name="Bruemmer F."/>
            <person name="Labrenz M."/>
            <person name="Spormann A.M."/>
            <person name="Op den Camp H."/>
            <person name="Overmann J."/>
            <person name="Amann R."/>
            <person name="Jetten M.S.M."/>
            <person name="Mascher T."/>
            <person name="Medema M.H."/>
            <person name="Devos D.P."/>
            <person name="Kaster A.-K."/>
            <person name="Ovreas L."/>
            <person name="Rohde M."/>
            <person name="Galperin M.Y."/>
            <person name="Jogler C."/>
        </authorList>
    </citation>
    <scope>NUCLEOTIDE SEQUENCE [LARGE SCALE GENOMIC DNA]</scope>
    <source>
        <strain evidence="3 4">EC9</strain>
    </source>
</reference>
<dbReference type="Gene3D" id="2.130.10.10">
    <property type="entry name" value="YVTN repeat-like/Quinoprotein amine dehydrogenase"/>
    <property type="match status" value="2"/>
</dbReference>
<dbReference type="SUPFAM" id="SSF50998">
    <property type="entry name" value="Quinoprotein alcohol dehydrogenase-like"/>
    <property type="match status" value="2"/>
</dbReference>
<dbReference type="EMBL" id="CP036261">
    <property type="protein sequence ID" value="QDS87803.1"/>
    <property type="molecule type" value="Genomic_DNA"/>
</dbReference>
<proteinExistence type="predicted"/>
<dbReference type="PANTHER" id="PTHR34512">
    <property type="entry name" value="CELL SURFACE PROTEIN"/>
    <property type="match status" value="1"/>
</dbReference>
<dbReference type="Gene3D" id="2.60.120.430">
    <property type="entry name" value="Galactose-binding lectin"/>
    <property type="match status" value="1"/>
</dbReference>
<dbReference type="Pfam" id="PF13360">
    <property type="entry name" value="PQQ_2"/>
    <property type="match status" value="2"/>
</dbReference>
<dbReference type="PANTHER" id="PTHR34512:SF30">
    <property type="entry name" value="OUTER MEMBRANE PROTEIN ASSEMBLY FACTOR BAMB"/>
    <property type="match status" value="1"/>
</dbReference>
<dbReference type="InterPro" id="IPR015943">
    <property type="entry name" value="WD40/YVTN_repeat-like_dom_sf"/>
</dbReference>
<protein>
    <submittedName>
        <fullName evidence="3">Alcohol dehydrogenase [cytochrome c]</fullName>
        <ecNumber evidence="3">1.1.2.8</ecNumber>
    </submittedName>
</protein>
<sequence length="1295" mass="141353">MWRSDAQRSAATANTVADSLSPLWQREFTQRLPAWDDPLNLDLMTYDRIFEPIVVDGRMFVGFNDEDKLQALDADTGRELWSFVTEAPVRLPPVGWQNKVYFCSDDGFLYCVNAEDGSLEWKFSGAPNAQHVIGNRRLTSAWPARGGPVVRDNRVYFAASIWPFMGTFIYALDAESGEIQWLNDSTGAQYIKQPHSAPSFAGVAPQGALVATEDELIVPGGRSVPAVLDRATGELRYFELNAGGKGNGGSFVAAADDFFYVHTRGKGTRAFNVTTGKKTAFMPNEPVLAAGTIYSAEMADDQPMVRAYGTDEKLIWEIAADGRGDLILAGDKLIAAGSDHITAIRLPTQDKPAEIVFELPCEAQVERLLVASEKLFAVTLDGKLLAFGDSKTSPALATESPAEEKVVAQQAPTHGGQEAGWDTTAADLQIVKQMLASSSPEGYAFWYGSTDSGIARSLASESPFVQLAMVDSDMQRVHQARRQLDSQGIQGVTVHHAQAAAFRAPQYVGHMVFIAPDCVAEIVDEIRSTGRQSETLASLYQTVRPYGGTLHLLTSDNSGDESAAEINAAHLAKLVDAMGLEKAEAEDCDYGVCVRRVGALPGSADWTHQNGDVANTRKSNDSRVKLPLGVLWFGGNSNMDVLPRHGHGPPEQVVGGRLYIQGMNSLSCRDVYTGRVVWKRDFGDLGTFDVYFDTTYEDQPLSTKYNQVHIPGANGRGTNYVVTEDRVYILVGNACLVLDPLTGETLHQIELPRDDNGDQAEWGYIGIYDDVLIGGLGFAKYRERHDLEFESDKGLKRNRAGFGSKSLDRAASVGLVGFDRHTGKQLWQVMAKHSFWHNGIVAGGGKLYCLDKNPSHVEDALLRRGQPEPDDYRILTMDYRTGETLWEVTENIFGTWLGYSPQFDLLLHAGAKASDRLTAETGRGMTVYHAADGTIKWQNPGLAYSGPCILHNDLIITNANSYAKSAGAFNLLTGKQRMVKNPLTGELQPWKITRAYGCNSILASENLLTFRSGAAGYYDMLTEGGTGNLGGFKSGCTSNLVVANGVLNAPDYTRTCSCAYQNQTSLALVHMPDIDMWTIDLIAGTATPEQLLERMAINFGAPGHRRQPDGQLWLEYPVMAADSIPIDIQTNAEAKPFQHHSSLVKGVDRPWVLASGLEGLTELRIGMRVKSPPGKDVAKKSKSENADAQASQPREQLVATTAASDAPIHHYDVRLHFSSSPIASKGRRVFDVYVRDEVVLSDVTIDPSEGSGQQTAEHLLEQIPIAGELLLRFVPKKGSAVLSGIEIEKRETEKR</sequence>
<feature type="domain" description="Pyrrolo-quinoline quinone repeat" evidence="2">
    <location>
        <begin position="46"/>
        <end position="136"/>
    </location>
</feature>
<dbReference type="InterPro" id="IPR018391">
    <property type="entry name" value="PQQ_b-propeller_rpt"/>
</dbReference>
<name>A0A517LYU6_9BACT</name>
<keyword evidence="3" id="KW-0560">Oxidoreductase</keyword>
<feature type="compositionally biased region" description="Polar residues" evidence="1">
    <location>
        <begin position="1186"/>
        <end position="1195"/>
    </location>
</feature>